<feature type="domain" description="Lipoprotein LpqB N-terminal" evidence="4">
    <location>
        <begin position="43"/>
        <end position="169"/>
    </location>
</feature>
<keyword evidence="1" id="KW-0732">Signal</keyword>
<reference evidence="6" key="1">
    <citation type="journal article" date="2019" name="Int. J. Syst. Evol. Microbiol.">
        <title>The Global Catalogue of Microorganisms (GCM) 10K type strain sequencing project: providing services to taxonomists for standard genome sequencing and annotation.</title>
        <authorList>
            <consortium name="The Broad Institute Genomics Platform"/>
            <consortium name="The Broad Institute Genome Sequencing Center for Infectious Disease"/>
            <person name="Wu L."/>
            <person name="Ma J."/>
        </authorList>
    </citation>
    <scope>NUCLEOTIDE SEQUENCE [LARGE SCALE GENOMIC DNA]</scope>
    <source>
        <strain evidence="6">CCUG 59778</strain>
    </source>
</reference>
<name>A0ABW0EXU7_9PSEU</name>
<evidence type="ECO:0000313" key="6">
    <source>
        <dbReference type="Proteomes" id="UP001596157"/>
    </source>
</evidence>
<evidence type="ECO:0000313" key="5">
    <source>
        <dbReference type="EMBL" id="MFC5290999.1"/>
    </source>
</evidence>
<evidence type="ECO:0000259" key="3">
    <source>
        <dbReference type="Pfam" id="PF10647"/>
    </source>
</evidence>
<dbReference type="RefSeq" id="WP_378250909.1">
    <property type="nucleotide sequence ID" value="NZ_JBHSKF010000020.1"/>
</dbReference>
<dbReference type="Proteomes" id="UP001596157">
    <property type="component" value="Unassembled WGS sequence"/>
</dbReference>
<dbReference type="Pfam" id="PF10647">
    <property type="entry name" value="Gmad1"/>
    <property type="match status" value="1"/>
</dbReference>
<feature type="domain" description="Lipoprotein LpqB C-terminal" evidence="3">
    <location>
        <begin position="328"/>
        <end position="576"/>
    </location>
</feature>
<dbReference type="Pfam" id="PF10646">
    <property type="entry name" value="Germane"/>
    <property type="match status" value="1"/>
</dbReference>
<dbReference type="SUPFAM" id="SSF75011">
    <property type="entry name" value="3-carboxy-cis,cis-mucoante lactonizing enzyme"/>
    <property type="match status" value="1"/>
</dbReference>
<dbReference type="InterPro" id="IPR019606">
    <property type="entry name" value="GerMN"/>
</dbReference>
<comment type="caution">
    <text evidence="5">The sequence shown here is derived from an EMBL/GenBank/DDBJ whole genome shotgun (WGS) entry which is preliminary data.</text>
</comment>
<dbReference type="InterPro" id="IPR059026">
    <property type="entry name" value="LpqB_N"/>
</dbReference>
<feature type="chain" id="PRO_5046085489" evidence="1">
    <location>
        <begin position="25"/>
        <end position="577"/>
    </location>
</feature>
<evidence type="ECO:0000259" key="2">
    <source>
        <dbReference type="Pfam" id="PF10646"/>
    </source>
</evidence>
<accession>A0ABW0EXU7</accession>
<sequence length="577" mass="61698">MTRLFPALLAVVLLAGCATIPANTQPKVMVKEDRQPSGGTVAGPARDLDEFSLVRGFIDNAGNIAAARTYLAPEIRDGWLGTEPPIIIDPNYSTPPVVPPTGVAETPDVNVKVIQVNATEVGRLRQEGTYYPTVEAPARSYRFVLKRQPDQQWRIAELPSARVITKTRFTTAYRRVDLQFFDPAQKVLVPDPRWVSELTDGGMEVEVVDMLLKGPSQSLAGAVVSALDGVSLHTNVVLDSDNAVRINLTNLGDKGPEERERMVAQIVRSLSAVTFNKLRILDNDSALVPDRQDWRADDLPAYDVLANPKSDLPGLAVEGRKVVSLRDGKPIEGPTGAGSYDLVSAAQSLDGSHLAVVERAPGGVRLRVGPAGEELQAVSLDRARSLTRPTWTPGSEEGEAGNEVWTVLNETTVVRAVRTTSGWSVLPVNATELVRGGGRVTELRLSRDGVRLAAVVNGQVKVAAIVRTGDSVVVSSPRTLQFDKLRQVVGLDWNERTALVVGTTMAGAAVVSVPLDGFDTTPFQVGNLTLPIKAVAAAPSRPVVVADQVDLWSASSQSSAFLNDPQGSAASVPFYPG</sequence>
<dbReference type="InterPro" id="IPR018910">
    <property type="entry name" value="LpqB_C"/>
</dbReference>
<evidence type="ECO:0000256" key="1">
    <source>
        <dbReference type="SAM" id="SignalP"/>
    </source>
</evidence>
<proteinExistence type="predicted"/>
<evidence type="ECO:0000259" key="4">
    <source>
        <dbReference type="Pfam" id="PF25976"/>
    </source>
</evidence>
<dbReference type="Pfam" id="PF25976">
    <property type="entry name" value="LpqB_N"/>
    <property type="match status" value="1"/>
</dbReference>
<organism evidence="5 6">
    <name type="scientific">Actinokineospora guangxiensis</name>
    <dbReference type="NCBI Taxonomy" id="1490288"/>
    <lineage>
        <taxon>Bacteria</taxon>
        <taxon>Bacillati</taxon>
        <taxon>Actinomycetota</taxon>
        <taxon>Actinomycetes</taxon>
        <taxon>Pseudonocardiales</taxon>
        <taxon>Pseudonocardiaceae</taxon>
        <taxon>Actinokineospora</taxon>
    </lineage>
</organism>
<feature type="domain" description="GerMN" evidence="2">
    <location>
        <begin position="180"/>
        <end position="281"/>
    </location>
</feature>
<dbReference type="PROSITE" id="PS51257">
    <property type="entry name" value="PROKAR_LIPOPROTEIN"/>
    <property type="match status" value="1"/>
</dbReference>
<feature type="signal peptide" evidence="1">
    <location>
        <begin position="1"/>
        <end position="24"/>
    </location>
</feature>
<keyword evidence="6" id="KW-1185">Reference proteome</keyword>
<dbReference type="EMBL" id="JBHSKF010000020">
    <property type="protein sequence ID" value="MFC5290999.1"/>
    <property type="molecule type" value="Genomic_DNA"/>
</dbReference>
<gene>
    <name evidence="5" type="ORF">ACFPM7_28455</name>
</gene>
<protein>
    <submittedName>
        <fullName evidence="5">LpqB family beta-propeller domain-containing protein</fullName>
    </submittedName>
</protein>